<dbReference type="AlphaFoldDB" id="R0JQM5"/>
<evidence type="ECO:0000313" key="2">
    <source>
        <dbReference type="Proteomes" id="UP000296049"/>
    </source>
</evidence>
<dbReference type="EMBL" id="KB743291">
    <property type="protein sequence ID" value="EOA99680.1"/>
    <property type="molecule type" value="Genomic_DNA"/>
</dbReference>
<protein>
    <submittedName>
        <fullName evidence="1">Uncharacterized protein</fullName>
    </submittedName>
</protein>
<evidence type="ECO:0000313" key="1">
    <source>
        <dbReference type="EMBL" id="EOA99680.1"/>
    </source>
</evidence>
<organism evidence="1 2">
    <name type="scientific">Anas platyrhynchos</name>
    <name type="common">Mallard</name>
    <name type="synonym">Anas boschas</name>
    <dbReference type="NCBI Taxonomy" id="8839"/>
    <lineage>
        <taxon>Eukaryota</taxon>
        <taxon>Metazoa</taxon>
        <taxon>Chordata</taxon>
        <taxon>Craniata</taxon>
        <taxon>Vertebrata</taxon>
        <taxon>Euteleostomi</taxon>
        <taxon>Archelosauria</taxon>
        <taxon>Archosauria</taxon>
        <taxon>Dinosauria</taxon>
        <taxon>Saurischia</taxon>
        <taxon>Theropoda</taxon>
        <taxon>Coelurosauria</taxon>
        <taxon>Aves</taxon>
        <taxon>Neognathae</taxon>
        <taxon>Galloanserae</taxon>
        <taxon>Anseriformes</taxon>
        <taxon>Anatidae</taxon>
        <taxon>Anatinae</taxon>
        <taxon>Anas</taxon>
    </lineage>
</organism>
<dbReference type="Proteomes" id="UP000296049">
    <property type="component" value="Unassembled WGS sequence"/>
</dbReference>
<sequence>MAFAEQGKKDTLLRLAFKEIRKTILTSMDNNSNICSPRNHKCPVTDNDSLTDKTMLTPRYLTHEHLISPYTGVLPVDTQPLKDYAYSNPHQHRDTQKDCSLRVTCTGVVAAGSSRGKAAWRPNLQQEPNWLHPGLLEPLHHYTQIQHRKYIAASHNTRPANYKLLRNEQVAVCLYLCKMPGINTLCIKLNVQQHILHDPHEKAAELIRKELRKRRALVVTQSTCQQRSITCSVRQNKHFSLLTDVYCTYYYISVCKQIMEIVMGNWMTRTRASTPQLLREGLHEHATKAALLCREATAEPLEIQVWSKEEKKTAFGSVMGGAASQEYKAAQEKTSCLHFDP</sequence>
<proteinExistence type="predicted"/>
<keyword evidence="2" id="KW-1185">Reference proteome</keyword>
<name>R0JQM5_ANAPL</name>
<gene>
    <name evidence="1" type="ORF">Anapl_06320</name>
</gene>
<reference evidence="2" key="1">
    <citation type="journal article" date="2013" name="Nat. Genet.">
        <title>The duck genome and transcriptome provide insight into an avian influenza virus reservoir species.</title>
        <authorList>
            <person name="Huang Y."/>
            <person name="Li Y."/>
            <person name="Burt D.W."/>
            <person name="Chen H."/>
            <person name="Zhang Y."/>
            <person name="Qian W."/>
            <person name="Kim H."/>
            <person name="Gan S."/>
            <person name="Zhao Y."/>
            <person name="Li J."/>
            <person name="Yi K."/>
            <person name="Feng H."/>
            <person name="Zhu P."/>
            <person name="Li B."/>
            <person name="Liu Q."/>
            <person name="Fairley S."/>
            <person name="Magor K.E."/>
            <person name="Du Z."/>
            <person name="Hu X."/>
            <person name="Goodman L."/>
            <person name="Tafer H."/>
            <person name="Vignal A."/>
            <person name="Lee T."/>
            <person name="Kim K.W."/>
            <person name="Sheng Z."/>
            <person name="An Y."/>
            <person name="Searle S."/>
            <person name="Herrero J."/>
            <person name="Groenen M.A."/>
            <person name="Crooijmans R.P."/>
            <person name="Faraut T."/>
            <person name="Cai Q."/>
            <person name="Webster R.G."/>
            <person name="Aldridge J.R."/>
            <person name="Warren W.C."/>
            <person name="Bartschat S."/>
            <person name="Kehr S."/>
            <person name="Marz M."/>
            <person name="Stadler P.F."/>
            <person name="Smith J."/>
            <person name="Kraus R.H."/>
            <person name="Zhao Y."/>
            <person name="Ren L."/>
            <person name="Fei J."/>
            <person name="Morisson M."/>
            <person name="Kaiser P."/>
            <person name="Griffin D.K."/>
            <person name="Rao M."/>
            <person name="Pitel F."/>
            <person name="Wang J."/>
            <person name="Li N."/>
        </authorList>
    </citation>
    <scope>NUCLEOTIDE SEQUENCE [LARGE SCALE GENOMIC DNA]</scope>
</reference>
<accession>R0JQM5</accession>